<evidence type="ECO:0000313" key="1">
    <source>
        <dbReference type="EMBL" id="TGK07399.1"/>
    </source>
</evidence>
<dbReference type="Proteomes" id="UP000297453">
    <property type="component" value="Unassembled WGS sequence"/>
</dbReference>
<dbReference type="SUPFAM" id="SSF52402">
    <property type="entry name" value="Adenine nucleotide alpha hydrolases-like"/>
    <property type="match status" value="1"/>
</dbReference>
<sequence>MKVLISFANPKMGAKLFGLARALFSKKDQELFIVALHVVSVESESEGFPLLTEDEIFQAVREEAAGSAFHFETVGFPSDWIVPGIVETAKSKGVDLLLLGASRSLFSDDLLGGKVGDVLRELSDLDIAVLADNGLHSPIEPVIYSPGLESAPLFPFSTGLSTFIEKPIPVLAGSGQREFQIESPEKFRPWLPFSLAAPDPSKNLNLAIVEYGTYKSFHSVLLDRKGLSFLILRTGN</sequence>
<name>A0A4V3JCU1_9LEPT</name>
<reference evidence="1" key="1">
    <citation type="journal article" date="2019" name="PLoS Negl. Trop. Dis.">
        <title>Revisiting the worldwide diversity of Leptospira species in the environment.</title>
        <authorList>
            <person name="Vincent A.T."/>
            <person name="Schiettekatte O."/>
            <person name="Bourhy P."/>
            <person name="Veyrier F.J."/>
            <person name="Picardeau M."/>
        </authorList>
    </citation>
    <scope>NUCLEOTIDE SEQUENCE [LARGE SCALE GENOMIC DNA]</scope>
    <source>
        <strain evidence="1">SSS9</strain>
    </source>
</reference>
<dbReference type="OrthoDB" id="323604at2"/>
<keyword evidence="2" id="KW-1185">Reference proteome</keyword>
<evidence type="ECO:0000313" key="2">
    <source>
        <dbReference type="Proteomes" id="UP000297453"/>
    </source>
</evidence>
<proteinExistence type="predicted"/>
<accession>A0A4V3JCU1</accession>
<gene>
    <name evidence="1" type="ORF">EHO59_04655</name>
</gene>
<dbReference type="RefSeq" id="WP_135585211.1">
    <property type="nucleotide sequence ID" value="NZ_RQEP01000005.1"/>
</dbReference>
<dbReference type="EMBL" id="RQEP01000005">
    <property type="protein sequence ID" value="TGK07399.1"/>
    <property type="molecule type" value="Genomic_DNA"/>
</dbReference>
<organism evidence="1 2">
    <name type="scientific">Leptospira semungkisensis</name>
    <dbReference type="NCBI Taxonomy" id="2484985"/>
    <lineage>
        <taxon>Bacteria</taxon>
        <taxon>Pseudomonadati</taxon>
        <taxon>Spirochaetota</taxon>
        <taxon>Spirochaetia</taxon>
        <taxon>Leptospirales</taxon>
        <taxon>Leptospiraceae</taxon>
        <taxon>Leptospira</taxon>
    </lineage>
</organism>
<comment type="caution">
    <text evidence="1">The sequence shown here is derived from an EMBL/GenBank/DDBJ whole genome shotgun (WGS) entry which is preliminary data.</text>
</comment>
<dbReference type="AlphaFoldDB" id="A0A4V3JCU1"/>
<protein>
    <submittedName>
        <fullName evidence="1">Potassium transporter Kef</fullName>
    </submittedName>
</protein>